<organism evidence="1">
    <name type="scientific">uncultured Chloroflexia bacterium</name>
    <dbReference type="NCBI Taxonomy" id="1672391"/>
    <lineage>
        <taxon>Bacteria</taxon>
        <taxon>Bacillati</taxon>
        <taxon>Chloroflexota</taxon>
        <taxon>Chloroflexia</taxon>
        <taxon>environmental samples</taxon>
    </lineage>
</organism>
<dbReference type="AlphaFoldDB" id="A0A6J4I1F6"/>
<name>A0A6J4I1F6_9CHLR</name>
<sequence length="63" mass="7029">MEWRALTDDLPKGEVLVWLGNRAAVAVVVPADDSSPESIFMDARTCDLLPWPSHWMPIAPPAW</sequence>
<reference evidence="1" key="1">
    <citation type="submission" date="2020-02" db="EMBL/GenBank/DDBJ databases">
        <authorList>
            <person name="Meier V. D."/>
        </authorList>
    </citation>
    <scope>NUCLEOTIDE SEQUENCE</scope>
    <source>
        <strain evidence="1">AVDCRST_MAG93</strain>
    </source>
</reference>
<protein>
    <submittedName>
        <fullName evidence="1">Uncharacterized protein</fullName>
    </submittedName>
</protein>
<accession>A0A6J4I1F6</accession>
<proteinExistence type="predicted"/>
<dbReference type="EMBL" id="CADCTR010000414">
    <property type="protein sequence ID" value="CAA9238745.1"/>
    <property type="molecule type" value="Genomic_DNA"/>
</dbReference>
<gene>
    <name evidence="1" type="ORF">AVDCRST_MAG93-1227</name>
</gene>
<evidence type="ECO:0000313" key="1">
    <source>
        <dbReference type="EMBL" id="CAA9238745.1"/>
    </source>
</evidence>